<dbReference type="InterPro" id="IPR051552">
    <property type="entry name" value="HptR"/>
</dbReference>
<dbReference type="CDD" id="cd17536">
    <property type="entry name" value="REC_YesN-like"/>
    <property type="match status" value="1"/>
</dbReference>
<dbReference type="Gene3D" id="3.40.50.2300">
    <property type="match status" value="1"/>
</dbReference>
<dbReference type="InterPro" id="IPR011006">
    <property type="entry name" value="CheY-like_superfamily"/>
</dbReference>
<evidence type="ECO:0000313" key="12">
    <source>
        <dbReference type="Proteomes" id="UP001595882"/>
    </source>
</evidence>
<dbReference type="PANTHER" id="PTHR42713:SF3">
    <property type="entry name" value="TRANSCRIPTIONAL REGULATORY PROTEIN HPTR"/>
    <property type="match status" value="1"/>
</dbReference>
<evidence type="ECO:0000256" key="6">
    <source>
        <dbReference type="ARBA" id="ARBA00023125"/>
    </source>
</evidence>
<name>A0ABV8WYD3_9BACI</name>
<dbReference type="Pfam" id="PF12833">
    <property type="entry name" value="HTH_18"/>
    <property type="match status" value="1"/>
</dbReference>
<feature type="domain" description="HTH araC/xylS-type" evidence="9">
    <location>
        <begin position="409"/>
        <end position="511"/>
    </location>
</feature>
<evidence type="ECO:0000259" key="9">
    <source>
        <dbReference type="PROSITE" id="PS01124"/>
    </source>
</evidence>
<dbReference type="EMBL" id="JBHSDT010000008">
    <property type="protein sequence ID" value="MFC4404886.1"/>
    <property type="molecule type" value="Genomic_DNA"/>
</dbReference>
<dbReference type="InterPro" id="IPR009057">
    <property type="entry name" value="Homeodomain-like_sf"/>
</dbReference>
<dbReference type="Proteomes" id="UP001595882">
    <property type="component" value="Unassembled WGS sequence"/>
</dbReference>
<dbReference type="SMART" id="SM00342">
    <property type="entry name" value="HTH_ARAC"/>
    <property type="match status" value="1"/>
</dbReference>
<keyword evidence="4" id="KW-0902">Two-component regulatory system</keyword>
<evidence type="ECO:0000256" key="5">
    <source>
        <dbReference type="ARBA" id="ARBA00023015"/>
    </source>
</evidence>
<evidence type="ECO:0000256" key="7">
    <source>
        <dbReference type="ARBA" id="ARBA00023163"/>
    </source>
</evidence>
<dbReference type="PANTHER" id="PTHR42713">
    <property type="entry name" value="HISTIDINE KINASE-RELATED"/>
    <property type="match status" value="1"/>
</dbReference>
<feature type="modified residue" description="4-aspartylphosphate" evidence="8">
    <location>
        <position position="58"/>
    </location>
</feature>
<dbReference type="SUPFAM" id="SSF52172">
    <property type="entry name" value="CheY-like"/>
    <property type="match status" value="1"/>
</dbReference>
<accession>A0ABV8WYD3</accession>
<dbReference type="Pfam" id="PF00072">
    <property type="entry name" value="Response_reg"/>
    <property type="match status" value="1"/>
</dbReference>
<dbReference type="RefSeq" id="WP_390253933.1">
    <property type="nucleotide sequence ID" value="NZ_JBHSDT010000008.1"/>
</dbReference>
<sequence>MIVMYKVLLVDDERMILDGISVIIDWESHQTRLVGKAMNGLEALAFIERNQPDIVITDITMPGLDGIGLVAKASEKYPSIKWVFLSGYNEFEYARQAMRFGVRHYLLKPCNEDQISEALTEIIQEKREEEEAMEYLESIQQDASKLHDYEYEDIVKRYIGDGPFSEDIQQRFINMVNSKFNGSDFQFLIFHCESNLDYPIIEQQLSELEVVCKGMTYIGTIIDSNIVIMLEKDERLLQSINTYLRRVTDSWSIVLSRPYQVKDAVKSKSILNDLILQLFYHPKGAVVSANEITDYQTGTERITPLDVDQVIVHLKKQSSIEQPVQIVKKFGNELKQYNISPKIAKGYFIQFYLLLMSRLNSVMQEDRIEIISKLEGVTHLATLYEFFDQLFSSLRLVDSTPRKYSKVVQDLLEWIDREIHNPELSLQWLANNCLYMNADYLGKIFKKEVGQRFSSYVTNARINKAVEIIGLEEDIKVFELAERLGFGSNPQYFSQLFKRIKGFTPSEVMKSTD</sequence>
<evidence type="ECO:0000259" key="10">
    <source>
        <dbReference type="PROSITE" id="PS50110"/>
    </source>
</evidence>
<dbReference type="PROSITE" id="PS01124">
    <property type="entry name" value="HTH_ARAC_FAMILY_2"/>
    <property type="match status" value="1"/>
</dbReference>
<feature type="domain" description="Response regulatory" evidence="10">
    <location>
        <begin position="6"/>
        <end position="123"/>
    </location>
</feature>
<reference evidence="12" key="1">
    <citation type="journal article" date="2019" name="Int. J. Syst. Evol. Microbiol.">
        <title>The Global Catalogue of Microorganisms (GCM) 10K type strain sequencing project: providing services to taxonomists for standard genome sequencing and annotation.</title>
        <authorList>
            <consortium name="The Broad Institute Genomics Platform"/>
            <consortium name="The Broad Institute Genome Sequencing Center for Infectious Disease"/>
            <person name="Wu L."/>
            <person name="Ma J."/>
        </authorList>
    </citation>
    <scope>NUCLEOTIDE SEQUENCE [LARGE SCALE GENOMIC DNA]</scope>
    <source>
        <strain evidence="12">CCUG 37865</strain>
    </source>
</reference>
<dbReference type="SUPFAM" id="SSF46689">
    <property type="entry name" value="Homeodomain-like"/>
    <property type="match status" value="1"/>
</dbReference>
<organism evidence="11 12">
    <name type="scientific">Gracilibacillus xinjiangensis</name>
    <dbReference type="NCBI Taxonomy" id="1193282"/>
    <lineage>
        <taxon>Bacteria</taxon>
        <taxon>Bacillati</taxon>
        <taxon>Bacillota</taxon>
        <taxon>Bacilli</taxon>
        <taxon>Bacillales</taxon>
        <taxon>Bacillaceae</taxon>
        <taxon>Gracilibacillus</taxon>
    </lineage>
</organism>
<keyword evidence="6" id="KW-0238">DNA-binding</keyword>
<evidence type="ECO:0000256" key="2">
    <source>
        <dbReference type="ARBA" id="ARBA00022490"/>
    </source>
</evidence>
<dbReference type="InterPro" id="IPR001789">
    <property type="entry name" value="Sig_transdc_resp-reg_receiver"/>
</dbReference>
<dbReference type="Gene3D" id="1.10.10.60">
    <property type="entry name" value="Homeodomain-like"/>
    <property type="match status" value="2"/>
</dbReference>
<comment type="subcellular location">
    <subcellularLocation>
        <location evidence="1">Cytoplasm</location>
    </subcellularLocation>
</comment>
<evidence type="ECO:0000256" key="4">
    <source>
        <dbReference type="ARBA" id="ARBA00023012"/>
    </source>
</evidence>
<evidence type="ECO:0000256" key="3">
    <source>
        <dbReference type="ARBA" id="ARBA00022553"/>
    </source>
</evidence>
<keyword evidence="7" id="KW-0804">Transcription</keyword>
<dbReference type="PROSITE" id="PS50110">
    <property type="entry name" value="RESPONSE_REGULATORY"/>
    <property type="match status" value="1"/>
</dbReference>
<proteinExistence type="predicted"/>
<keyword evidence="12" id="KW-1185">Reference proteome</keyword>
<keyword evidence="3 8" id="KW-0597">Phosphoprotein</keyword>
<keyword evidence="2" id="KW-0963">Cytoplasm</keyword>
<gene>
    <name evidence="11" type="ORF">ACFOY7_17580</name>
</gene>
<keyword evidence="5" id="KW-0805">Transcription regulation</keyword>
<evidence type="ECO:0000313" key="11">
    <source>
        <dbReference type="EMBL" id="MFC4404886.1"/>
    </source>
</evidence>
<protein>
    <submittedName>
        <fullName evidence="11">Response regulator</fullName>
    </submittedName>
</protein>
<evidence type="ECO:0000256" key="1">
    <source>
        <dbReference type="ARBA" id="ARBA00004496"/>
    </source>
</evidence>
<evidence type="ECO:0000256" key="8">
    <source>
        <dbReference type="PROSITE-ProRule" id="PRU00169"/>
    </source>
</evidence>
<comment type="caution">
    <text evidence="11">The sequence shown here is derived from an EMBL/GenBank/DDBJ whole genome shotgun (WGS) entry which is preliminary data.</text>
</comment>
<dbReference type="SMART" id="SM00448">
    <property type="entry name" value="REC"/>
    <property type="match status" value="1"/>
</dbReference>
<dbReference type="InterPro" id="IPR018060">
    <property type="entry name" value="HTH_AraC"/>
</dbReference>